<dbReference type="InParanoid" id="A0A7M7RE19"/>
<keyword evidence="8" id="KW-0966">Cell projection</keyword>
<evidence type="ECO:0000313" key="10">
    <source>
        <dbReference type="EnsemblMetazoa" id="XP_783727"/>
    </source>
</evidence>
<dbReference type="InterPro" id="IPR009290">
    <property type="entry name" value="Radial_spoke_3"/>
</dbReference>
<evidence type="ECO:0008006" key="12">
    <source>
        <dbReference type="Google" id="ProtNLM"/>
    </source>
</evidence>
<keyword evidence="4" id="KW-0597">Phosphoprotein</keyword>
<evidence type="ECO:0000256" key="4">
    <source>
        <dbReference type="ARBA" id="ARBA00022553"/>
    </source>
</evidence>
<dbReference type="OMA" id="QDEGWFA"/>
<dbReference type="Proteomes" id="UP000007110">
    <property type="component" value="Unassembled WGS sequence"/>
</dbReference>
<keyword evidence="11" id="KW-1185">Reference proteome</keyword>
<dbReference type="AlphaFoldDB" id="A0A7M7RE19"/>
<proteinExistence type="inferred from homology"/>
<keyword evidence="6" id="KW-0969">Cilium</keyword>
<organism evidence="10 11">
    <name type="scientific">Strongylocentrotus purpuratus</name>
    <name type="common">Purple sea urchin</name>
    <dbReference type="NCBI Taxonomy" id="7668"/>
    <lineage>
        <taxon>Eukaryota</taxon>
        <taxon>Metazoa</taxon>
        <taxon>Echinodermata</taxon>
        <taxon>Eleutherozoa</taxon>
        <taxon>Echinozoa</taxon>
        <taxon>Echinoidea</taxon>
        <taxon>Euechinoidea</taxon>
        <taxon>Echinacea</taxon>
        <taxon>Camarodonta</taxon>
        <taxon>Echinidea</taxon>
        <taxon>Strongylocentrotidae</taxon>
        <taxon>Strongylocentrotus</taxon>
    </lineage>
</organism>
<evidence type="ECO:0000313" key="11">
    <source>
        <dbReference type="Proteomes" id="UP000007110"/>
    </source>
</evidence>
<keyword evidence="7" id="KW-0206">Cytoskeleton</keyword>
<dbReference type="Pfam" id="PF06098">
    <property type="entry name" value="Radial_spoke_3"/>
    <property type="match status" value="1"/>
</dbReference>
<dbReference type="GO" id="GO:0005929">
    <property type="term" value="C:cilium"/>
    <property type="evidence" value="ECO:0000318"/>
    <property type="project" value="GO_Central"/>
</dbReference>
<feature type="region of interest" description="Disordered" evidence="9">
    <location>
        <begin position="220"/>
        <end position="239"/>
    </location>
</feature>
<evidence type="ECO:0000256" key="8">
    <source>
        <dbReference type="ARBA" id="ARBA00023273"/>
    </source>
</evidence>
<dbReference type="RefSeq" id="XP_783727.2">
    <property type="nucleotide sequence ID" value="XM_778634.5"/>
</dbReference>
<reference evidence="11" key="1">
    <citation type="submission" date="2015-02" db="EMBL/GenBank/DDBJ databases">
        <title>Genome sequencing for Strongylocentrotus purpuratus.</title>
        <authorList>
            <person name="Murali S."/>
            <person name="Liu Y."/>
            <person name="Vee V."/>
            <person name="English A."/>
            <person name="Wang M."/>
            <person name="Skinner E."/>
            <person name="Han Y."/>
            <person name="Muzny D.M."/>
            <person name="Worley K.C."/>
            <person name="Gibbs R.A."/>
        </authorList>
    </citation>
    <scope>NUCLEOTIDE SEQUENCE</scope>
</reference>
<name>A0A7M7RE19_STRPU</name>
<evidence type="ECO:0000256" key="3">
    <source>
        <dbReference type="ARBA" id="ARBA00022490"/>
    </source>
</evidence>
<evidence type="ECO:0000256" key="1">
    <source>
        <dbReference type="ARBA" id="ARBA00004611"/>
    </source>
</evidence>
<evidence type="ECO:0000256" key="7">
    <source>
        <dbReference type="ARBA" id="ARBA00023212"/>
    </source>
</evidence>
<dbReference type="EnsemblMetazoa" id="XM_778634">
    <property type="protein sequence ID" value="XP_783727"/>
    <property type="gene ID" value="LOC578469"/>
</dbReference>
<evidence type="ECO:0000256" key="2">
    <source>
        <dbReference type="ARBA" id="ARBA00006737"/>
    </source>
</evidence>
<evidence type="ECO:0000256" key="9">
    <source>
        <dbReference type="SAM" id="MobiDB-lite"/>
    </source>
</evidence>
<dbReference type="OrthoDB" id="313308at2759"/>
<protein>
    <recommendedName>
        <fullName evidence="12">Radial spoke head protein 3 homolog</fullName>
    </recommendedName>
</protein>
<dbReference type="PANTHER" id="PTHR21648:SF0">
    <property type="entry name" value="RADIAL SPOKE HEAD PROTEIN 3 HOMOLOG"/>
    <property type="match status" value="1"/>
</dbReference>
<reference evidence="10" key="2">
    <citation type="submission" date="2021-01" db="UniProtKB">
        <authorList>
            <consortium name="EnsemblMetazoa"/>
        </authorList>
    </citation>
    <scope>IDENTIFICATION</scope>
</reference>
<dbReference type="PANTHER" id="PTHR21648">
    <property type="entry name" value="FLAGELLAR RADIAL SPOKE PROTEIN 3"/>
    <property type="match status" value="1"/>
</dbReference>
<keyword evidence="5" id="KW-0282">Flagellum</keyword>
<comment type="subcellular location">
    <subcellularLocation>
        <location evidence="1">Cytoplasm</location>
        <location evidence="1">Cytoskeleton</location>
        <location evidence="1">Flagellum axoneme</location>
    </subcellularLocation>
</comment>
<evidence type="ECO:0000256" key="5">
    <source>
        <dbReference type="ARBA" id="ARBA00022846"/>
    </source>
</evidence>
<sequence length="397" mass="45167">MTTILPAPQQKSGTYTFASQPRAVPQRKKYRDPLAQNPEAVPIGNIMYDRRIVRGNTYAQHTLPATAQPDPIEIQRQQEIRRRKIAAKRAKDQLRPRSPEPVEGRKHIDVQTELYLEELSDRVEEADVEAQTDAFLDRPPTPLFVPAKTGMDIATQIYEGDLFDFDIEVKPILEVIVGKTVEQALLEVMEEEELANLRAQQRAFEELRNAELVETQRLEEQERRHREEKERRMKQQREVLKKEKETAEKIAARAFAQSYLADLIPSVFGTLNDNGYFYDPVERDVELGFMPWIMDEVAKCIDKSVLGRTVLDGIIRDVVKERMAAYFKLEESGQSHTDLIAEAAQQIIEEQLQSGVDGQEPAGDEQEAGVEGESRPETAPEPANEDEAEEAEGDDAE</sequence>
<accession>A0A7M7RE19</accession>
<dbReference type="CTD" id="83861"/>
<feature type="compositionally biased region" description="Acidic residues" evidence="9">
    <location>
        <begin position="383"/>
        <end position="397"/>
    </location>
</feature>
<comment type="similarity">
    <text evidence="2">Belongs to the flagellar radial spoke RSP3 family.</text>
</comment>
<dbReference type="FunCoup" id="A0A7M7RE19">
    <property type="interactions" value="83"/>
</dbReference>
<feature type="region of interest" description="Disordered" evidence="9">
    <location>
        <begin position="350"/>
        <end position="397"/>
    </location>
</feature>
<keyword evidence="3" id="KW-0963">Cytoplasm</keyword>
<dbReference type="GeneID" id="578469"/>
<evidence type="ECO:0000256" key="6">
    <source>
        <dbReference type="ARBA" id="ARBA00023069"/>
    </source>
</evidence>